<dbReference type="RefSeq" id="WP_252582483.1">
    <property type="nucleotide sequence ID" value="NZ_CP071528.1"/>
</dbReference>
<name>A0ABY4YCS9_9GAMM</name>
<keyword evidence="2" id="KW-1185">Reference proteome</keyword>
<gene>
    <name evidence="1" type="ORF">J2N86_14885</name>
</gene>
<organism evidence="1 2">
    <name type="scientific">Legionella lytica</name>
    <dbReference type="NCBI Taxonomy" id="96232"/>
    <lineage>
        <taxon>Bacteria</taxon>
        <taxon>Pseudomonadati</taxon>
        <taxon>Pseudomonadota</taxon>
        <taxon>Gammaproteobacteria</taxon>
        <taxon>Legionellales</taxon>
        <taxon>Legionellaceae</taxon>
        <taxon>Legionella</taxon>
    </lineage>
</organism>
<evidence type="ECO:0008006" key="3">
    <source>
        <dbReference type="Google" id="ProtNLM"/>
    </source>
</evidence>
<dbReference type="EMBL" id="CP071528">
    <property type="protein sequence ID" value="USQ15246.1"/>
    <property type="molecule type" value="Genomic_DNA"/>
</dbReference>
<evidence type="ECO:0000313" key="2">
    <source>
        <dbReference type="Proteomes" id="UP001057474"/>
    </source>
</evidence>
<protein>
    <recommendedName>
        <fullName evidence="3">Protein with a bacterial immunoglobulin-like domain protein</fullName>
    </recommendedName>
</protein>
<reference evidence="1" key="1">
    <citation type="submission" date="2021-03" db="EMBL/GenBank/DDBJ databases">
        <title>Legionella lytica PCM 2298.</title>
        <authorList>
            <person name="Koper P."/>
        </authorList>
    </citation>
    <scope>NUCLEOTIDE SEQUENCE</scope>
    <source>
        <strain evidence="1">PCM 2298</strain>
        <plasmid evidence="1">pLlyPCM2298_1</plasmid>
    </source>
</reference>
<keyword evidence="1" id="KW-0614">Plasmid</keyword>
<evidence type="ECO:0000313" key="1">
    <source>
        <dbReference type="EMBL" id="USQ15246.1"/>
    </source>
</evidence>
<proteinExistence type="predicted"/>
<dbReference type="Proteomes" id="UP001057474">
    <property type="component" value="Plasmid pLlyPCM2298_1"/>
</dbReference>
<geneLocation type="plasmid" evidence="1 2">
    <name>pLlyPCM2298_1</name>
</geneLocation>
<sequence>MKQLGNNLFIAIMIMLSSMTYAKSGLLFNIAESGTAASVDIILCLNGKGPLSCQKYHVNAEDLHIRSTAVHQYPAAGIKVLTPGYTATGCTPYPNGYCLFSTNNTTSTTIHLNSSTPSQAIINASPTSLNLTTVPPGNTGIITITNNASSLINANNIAADLSGTGGALNASYSNCSSVAPGGTCTITFTASGVMSSTSIAIKGSNTNVVSVSVSVDQATISATPTVFNLAQGGASQIVTITNNGPVDAYEVGISTAPGLGINVSGSCASPMAPNDTCQLTFTSGTSLGNTSATIAGSNTNVIMEDITVIPATATTLSITALTSPAVIAVSPPVAGVQLEITNTGSTTAYNVTYSLPSGWNGVNASGSCGDIAPAPGPGNTCTLTFNASQPNVTNTIAFAADNVTPAVQSPAIAFSYQGYLVYSVTPTSTTTGTSYVVDTADSSTNILWDASGCTLGTCPLTGATSNTDGQYLNALGNTYIIINSIGAQDPPTNAAGYCYLNTISSGMTVPSGTWYLPATDELDAVYNNLYVPGFGGFTTDSLWTSTEVDAGRALYKYFANGLSYPDWKGYPFVRVRCVQAIDY</sequence>
<accession>A0ABY4YCS9</accession>